<organism evidence="1 2">
    <name type="scientific">Rhizobium mesoamericanum STM3625</name>
    <dbReference type="NCBI Taxonomy" id="1211777"/>
    <lineage>
        <taxon>Bacteria</taxon>
        <taxon>Pseudomonadati</taxon>
        <taxon>Pseudomonadota</taxon>
        <taxon>Alphaproteobacteria</taxon>
        <taxon>Hyphomicrobiales</taxon>
        <taxon>Rhizobiaceae</taxon>
        <taxon>Rhizobium/Agrobacterium group</taxon>
        <taxon>Rhizobium</taxon>
    </lineage>
</organism>
<evidence type="ECO:0000313" key="1">
    <source>
        <dbReference type="EMBL" id="CCM78679.1"/>
    </source>
</evidence>
<proteinExistence type="predicted"/>
<dbReference type="EMBL" id="CANI01000039">
    <property type="protein sequence ID" value="CCM78679.1"/>
    <property type="molecule type" value="Genomic_DNA"/>
</dbReference>
<protein>
    <submittedName>
        <fullName evidence="1">Uncharacterized protein</fullName>
    </submittedName>
</protein>
<evidence type="ECO:0000313" key="2">
    <source>
        <dbReference type="Proteomes" id="UP000009319"/>
    </source>
</evidence>
<keyword evidence="2" id="KW-1185">Reference proteome</keyword>
<gene>
    <name evidence="1" type="ORF">BN77_p11369</name>
</gene>
<dbReference type="Proteomes" id="UP000009319">
    <property type="component" value="Unassembled WGS sequence"/>
</dbReference>
<dbReference type="HOGENOM" id="CLU_189975_0_0_5"/>
<reference evidence="1 2" key="1">
    <citation type="journal article" date="2013" name="Genome Announc.">
        <title>Draft Genome Sequence of Rhizobium mesoamericanum STM3625, a Nitrogen-Fixing Symbiont of Mimosa pudica Isolated in French Guiana (South America).</title>
        <authorList>
            <person name="Moulin L."/>
            <person name="Mornico D."/>
            <person name="Melkonian R."/>
            <person name="Klonowska A."/>
        </authorList>
    </citation>
    <scope>NUCLEOTIDE SEQUENCE [LARGE SCALE GENOMIC DNA]</scope>
    <source>
        <strain evidence="1 2">STM3625</strain>
    </source>
</reference>
<comment type="caution">
    <text evidence="1">The sequence shown here is derived from an EMBL/GenBank/DDBJ whole genome shotgun (WGS) entry which is preliminary data.</text>
</comment>
<sequence>MELRPIIISHADRLSACREKIEEAVYLIIQGEKLVGFSSTEIAMAIADVADDYILAASRKRVATH</sequence>
<dbReference type="eggNOG" id="ENOG5031B75">
    <property type="taxonomic scope" value="Bacteria"/>
</dbReference>
<name>K0Q5M3_9HYPH</name>
<accession>K0Q5M3</accession>
<dbReference type="RefSeq" id="WP_007537856.1">
    <property type="nucleotide sequence ID" value="NZ_HF536773.1"/>
</dbReference>
<dbReference type="AlphaFoldDB" id="K0Q5M3"/>